<dbReference type="STRING" id="1851148.SMSP2_00548"/>
<accession>A0A1Q2MBU8</accession>
<organism evidence="1 2">
    <name type="scientific">Limihaloglobus sulfuriphilus</name>
    <dbReference type="NCBI Taxonomy" id="1851148"/>
    <lineage>
        <taxon>Bacteria</taxon>
        <taxon>Pseudomonadati</taxon>
        <taxon>Planctomycetota</taxon>
        <taxon>Phycisphaerae</taxon>
        <taxon>Sedimentisphaerales</taxon>
        <taxon>Sedimentisphaeraceae</taxon>
        <taxon>Limihaloglobus</taxon>
    </lineage>
</organism>
<dbReference type="Pfam" id="PF18928">
    <property type="entry name" value="DUF5677"/>
    <property type="match status" value="1"/>
</dbReference>
<evidence type="ECO:0000313" key="1">
    <source>
        <dbReference type="EMBL" id="AQQ70205.1"/>
    </source>
</evidence>
<dbReference type="InterPro" id="IPR043733">
    <property type="entry name" value="DUF5677"/>
</dbReference>
<proteinExistence type="predicted"/>
<name>A0A1Q2MBU8_9BACT</name>
<dbReference type="RefSeq" id="WP_146682488.1">
    <property type="nucleotide sequence ID" value="NZ_CP019646.1"/>
</dbReference>
<dbReference type="OrthoDB" id="275699at2"/>
<dbReference type="AlphaFoldDB" id="A0A1Q2MBU8"/>
<dbReference type="EMBL" id="CP019646">
    <property type="protein sequence ID" value="AQQ70205.1"/>
    <property type="molecule type" value="Genomic_DNA"/>
</dbReference>
<protein>
    <submittedName>
        <fullName evidence="1">Uncharacterized protein</fullName>
    </submittedName>
</protein>
<reference evidence="2" key="1">
    <citation type="submission" date="2017-02" db="EMBL/GenBank/DDBJ databases">
        <title>Comparative genomics and description of representatives of a novel lineage of planctomycetes thriving in anoxic sediments.</title>
        <authorList>
            <person name="Spring S."/>
            <person name="Bunk B."/>
            <person name="Sproer C."/>
        </authorList>
    </citation>
    <scope>NUCLEOTIDE SEQUENCE [LARGE SCALE GENOMIC DNA]</scope>
    <source>
        <strain evidence="2">SM-Chi-D1</strain>
    </source>
</reference>
<evidence type="ECO:0000313" key="2">
    <source>
        <dbReference type="Proteomes" id="UP000188181"/>
    </source>
</evidence>
<gene>
    <name evidence="1" type="ORF">SMSP2_00548</name>
</gene>
<dbReference type="KEGG" id="pbas:SMSP2_00548"/>
<sequence>MRKPEQQLELLELDAELIKKWYLETRKLIEDTVCPDGQADMVCAAALAVGGNYSKSVIELLRLGHQLPAKALLRILCELTAKLAWVIVAPRSKKKNKKEEFEKKLNQWHRATLHKRINILEEFRSIVPEEQRDYLEKAIVNAKAQFKRLHGPRMPKTIEIFSKLSPKWRKGMYPRGFLQFNDAVHIDLGSLAHRFSTEGEVANVDPDSNDDVSELSGYCLCFIYQIIYIVRSHFGMDTEQMAAEFHDNGRDIFSPQETDKLKNIG</sequence>
<dbReference type="Proteomes" id="UP000188181">
    <property type="component" value="Chromosome"/>
</dbReference>
<keyword evidence="2" id="KW-1185">Reference proteome</keyword>